<keyword evidence="6" id="KW-1185">Reference proteome</keyword>
<dbReference type="SMART" id="SM00797">
    <property type="entry name" value="AHS2"/>
    <property type="match status" value="1"/>
</dbReference>
<sequence>MIKVLKPGFYSTIQDAGRFEFQEYGVPYSGAMDTYAASMANMVLGNSENAAVLEMTMTGPTLQFDCETIICLSGADMSPVLNDVPLVNNKAIHVPKNAVLSFGKLNDGFRGYLSVSGGFKTDKVMGSRSMFKGVTEHCVIAKGDELSIKEHIEVMLKKNASIKKNDKYLHSNSVEVFKGPEFDKLSKNQQQILLTQEFSISKDNNRMAYQLEQPLENNLDAIITSLVLPGTVQLTPSGKLIVLMRDCQTTGGYPRVLQLKESTMNIMAQKFMGNKVCFKLLDTY</sequence>
<accession>A0A2N3HMN2</accession>
<keyword evidence="2 5" id="KW-0378">Hydrolase</keyword>
<dbReference type="Proteomes" id="UP000233435">
    <property type="component" value="Unassembled WGS sequence"/>
</dbReference>
<dbReference type="Pfam" id="PF02626">
    <property type="entry name" value="CT_A_B"/>
    <property type="match status" value="1"/>
</dbReference>
<keyword evidence="1" id="KW-0547">Nucleotide-binding</keyword>
<dbReference type="PANTHER" id="PTHR43309:SF5">
    <property type="entry name" value="5-OXOPROLINASE SUBUNIT C"/>
    <property type="match status" value="1"/>
</dbReference>
<evidence type="ECO:0000313" key="6">
    <source>
        <dbReference type="Proteomes" id="UP000233435"/>
    </source>
</evidence>
<dbReference type="InterPro" id="IPR003778">
    <property type="entry name" value="CT_A_B"/>
</dbReference>
<evidence type="ECO:0000256" key="2">
    <source>
        <dbReference type="ARBA" id="ARBA00022801"/>
    </source>
</evidence>
<reference evidence="5 6" key="1">
    <citation type="submission" date="2017-12" db="EMBL/GenBank/DDBJ databases">
        <title>Confluentibacter flavum sp. nov., isolated from the saline lake.</title>
        <authorList>
            <person name="Yu L."/>
        </authorList>
    </citation>
    <scope>NUCLEOTIDE SEQUENCE [LARGE SCALE GENOMIC DNA]</scope>
    <source>
        <strain evidence="5 6">3B</strain>
    </source>
</reference>
<dbReference type="InterPro" id="IPR029000">
    <property type="entry name" value="Cyclophilin-like_dom_sf"/>
</dbReference>
<dbReference type="PANTHER" id="PTHR43309">
    <property type="entry name" value="5-OXOPROLINASE SUBUNIT C"/>
    <property type="match status" value="1"/>
</dbReference>
<feature type="domain" description="Carboxyltransferase" evidence="4">
    <location>
        <begin position="23"/>
        <end position="284"/>
    </location>
</feature>
<keyword evidence="3" id="KW-0067">ATP-binding</keyword>
<dbReference type="GO" id="GO:0016787">
    <property type="term" value="F:hydrolase activity"/>
    <property type="evidence" value="ECO:0007669"/>
    <property type="project" value="UniProtKB-KW"/>
</dbReference>
<evidence type="ECO:0000256" key="1">
    <source>
        <dbReference type="ARBA" id="ARBA00022741"/>
    </source>
</evidence>
<evidence type="ECO:0000256" key="3">
    <source>
        <dbReference type="ARBA" id="ARBA00022840"/>
    </source>
</evidence>
<evidence type="ECO:0000313" key="5">
    <source>
        <dbReference type="EMBL" id="PKQ46239.1"/>
    </source>
</evidence>
<dbReference type="EMBL" id="PJEO01000014">
    <property type="protein sequence ID" value="PKQ46239.1"/>
    <property type="molecule type" value="Genomic_DNA"/>
</dbReference>
<protein>
    <submittedName>
        <fullName evidence="5">Allophanate hydrolase</fullName>
    </submittedName>
</protein>
<dbReference type="OrthoDB" id="9782422at2"/>
<proteinExistence type="predicted"/>
<dbReference type="GO" id="GO:0005524">
    <property type="term" value="F:ATP binding"/>
    <property type="evidence" value="ECO:0007669"/>
    <property type="project" value="UniProtKB-KW"/>
</dbReference>
<dbReference type="RefSeq" id="WP_106658516.1">
    <property type="nucleotide sequence ID" value="NZ_PJEO01000014.1"/>
</dbReference>
<gene>
    <name evidence="5" type="ORF">CSW08_03505</name>
</gene>
<organism evidence="5 6">
    <name type="scientific">Confluentibacter flavum</name>
    <dbReference type="NCBI Taxonomy" id="1909700"/>
    <lineage>
        <taxon>Bacteria</taxon>
        <taxon>Pseudomonadati</taxon>
        <taxon>Bacteroidota</taxon>
        <taxon>Flavobacteriia</taxon>
        <taxon>Flavobacteriales</taxon>
        <taxon>Flavobacteriaceae</taxon>
        <taxon>Confluentibacter</taxon>
    </lineage>
</organism>
<comment type="caution">
    <text evidence="5">The sequence shown here is derived from an EMBL/GenBank/DDBJ whole genome shotgun (WGS) entry which is preliminary data.</text>
</comment>
<evidence type="ECO:0000259" key="4">
    <source>
        <dbReference type="SMART" id="SM00797"/>
    </source>
</evidence>
<dbReference type="InterPro" id="IPR052708">
    <property type="entry name" value="PxpC"/>
</dbReference>
<dbReference type="Gene3D" id="2.40.100.10">
    <property type="entry name" value="Cyclophilin-like"/>
    <property type="match status" value="1"/>
</dbReference>
<name>A0A2N3HMN2_9FLAO</name>
<dbReference type="AlphaFoldDB" id="A0A2N3HMN2"/>